<evidence type="ECO:0000256" key="3">
    <source>
        <dbReference type="ARBA" id="ARBA00022741"/>
    </source>
</evidence>
<keyword evidence="8" id="KW-0963">Cytoplasm</keyword>
<dbReference type="GO" id="GO:0005524">
    <property type="term" value="F:ATP binding"/>
    <property type="evidence" value="ECO:0007669"/>
    <property type="project" value="UniProtKB-UniRule"/>
</dbReference>
<dbReference type="OrthoDB" id="9807434at2"/>
<keyword evidence="4 8" id="KW-0418">Kinase</keyword>
<evidence type="ECO:0000313" key="10">
    <source>
        <dbReference type="EMBL" id="RIY33996.1"/>
    </source>
</evidence>
<evidence type="ECO:0000259" key="9">
    <source>
        <dbReference type="Pfam" id="PF02224"/>
    </source>
</evidence>
<sequence length="233" mass="26043">MQKFVITIDGTSGVGKGTMAGLIAQKYNCVRLDSGAIYRSAAIYLKDLDYNLEQDPKDPVKLVKIVELLTNLPLEFKDEDGVLKVYLNEVDVTSQIRLEETGGLASLISKIPEVRASLLARQQQFALDNSRLVAEGRDMGTVVFPQAEIKFYLDASPEEKAKRRFKELVERGVEADFDEILEQLRARDYQDKSREVAPLVAAEDAIVIDTSNLGIEETFAEMDKHLAKVFNAN</sequence>
<evidence type="ECO:0000313" key="11">
    <source>
        <dbReference type="Proteomes" id="UP000265691"/>
    </source>
</evidence>
<evidence type="ECO:0000256" key="1">
    <source>
        <dbReference type="ARBA" id="ARBA00009427"/>
    </source>
</evidence>
<protein>
    <recommendedName>
        <fullName evidence="8">Cytidylate kinase</fullName>
        <shortName evidence="8">CK</shortName>
        <ecNumber evidence="8">2.7.4.25</ecNumber>
    </recommendedName>
    <alternativeName>
        <fullName evidence="8">Cytidine monophosphate kinase</fullName>
        <shortName evidence="8">CMP kinase</shortName>
    </alternativeName>
</protein>
<keyword evidence="5 8" id="KW-0067">ATP-binding</keyword>
<feature type="domain" description="Cytidylate kinase" evidence="9">
    <location>
        <begin position="6"/>
        <end position="222"/>
    </location>
</feature>
<dbReference type="CDD" id="cd02020">
    <property type="entry name" value="CMPK"/>
    <property type="match status" value="1"/>
</dbReference>
<dbReference type="Gene3D" id="3.40.50.300">
    <property type="entry name" value="P-loop containing nucleotide triphosphate hydrolases"/>
    <property type="match status" value="1"/>
</dbReference>
<reference evidence="10 11" key="1">
    <citation type="submission" date="2017-08" db="EMBL/GenBank/DDBJ databases">
        <title>Reclassification of Bisgaard taxon 37 and 44.</title>
        <authorList>
            <person name="Christensen H."/>
        </authorList>
    </citation>
    <scope>NUCLEOTIDE SEQUENCE [LARGE SCALE GENOMIC DNA]</scope>
    <source>
        <strain evidence="10 11">B96_3</strain>
    </source>
</reference>
<feature type="binding site" evidence="8">
    <location>
        <begin position="10"/>
        <end position="18"/>
    </location>
    <ligand>
        <name>ATP</name>
        <dbReference type="ChEBI" id="CHEBI:30616"/>
    </ligand>
</feature>
<evidence type="ECO:0000256" key="4">
    <source>
        <dbReference type="ARBA" id="ARBA00022777"/>
    </source>
</evidence>
<dbReference type="EMBL" id="NRHC01000019">
    <property type="protein sequence ID" value="RIY33996.1"/>
    <property type="molecule type" value="Genomic_DNA"/>
</dbReference>
<name>A0A3A1Y9J4_9GAMM</name>
<comment type="similarity">
    <text evidence="1 8">Belongs to the cytidylate kinase family. Type 1 subfamily.</text>
</comment>
<comment type="caution">
    <text evidence="10">The sequence shown here is derived from an EMBL/GenBank/DDBJ whole genome shotgun (WGS) entry which is preliminary data.</text>
</comment>
<keyword evidence="2 8" id="KW-0808">Transferase</keyword>
<keyword evidence="11" id="KW-1185">Reference proteome</keyword>
<keyword evidence="3 8" id="KW-0547">Nucleotide-binding</keyword>
<evidence type="ECO:0000256" key="8">
    <source>
        <dbReference type="HAMAP-Rule" id="MF_00238"/>
    </source>
</evidence>
<proteinExistence type="inferred from homology"/>
<organism evidence="10 11">
    <name type="scientific">Psittacicella hinzii</name>
    <dbReference type="NCBI Taxonomy" id="2028575"/>
    <lineage>
        <taxon>Bacteria</taxon>
        <taxon>Pseudomonadati</taxon>
        <taxon>Pseudomonadota</taxon>
        <taxon>Gammaproteobacteria</taxon>
        <taxon>Pasteurellales</taxon>
        <taxon>Psittacicellaceae</taxon>
        <taxon>Psittacicella</taxon>
    </lineage>
</organism>
<evidence type="ECO:0000256" key="6">
    <source>
        <dbReference type="ARBA" id="ARBA00047615"/>
    </source>
</evidence>
<evidence type="ECO:0000256" key="7">
    <source>
        <dbReference type="ARBA" id="ARBA00048478"/>
    </source>
</evidence>
<dbReference type="InterPro" id="IPR011994">
    <property type="entry name" value="Cytidylate_kinase_dom"/>
</dbReference>
<dbReference type="Proteomes" id="UP000265691">
    <property type="component" value="Unassembled WGS sequence"/>
</dbReference>
<dbReference type="InterPro" id="IPR003136">
    <property type="entry name" value="Cytidylate_kin"/>
</dbReference>
<dbReference type="RefSeq" id="WP_119524595.1">
    <property type="nucleotide sequence ID" value="NZ_NRHC01000019.1"/>
</dbReference>
<comment type="catalytic activity">
    <reaction evidence="6 8">
        <text>dCMP + ATP = dCDP + ADP</text>
        <dbReference type="Rhea" id="RHEA:25094"/>
        <dbReference type="ChEBI" id="CHEBI:30616"/>
        <dbReference type="ChEBI" id="CHEBI:57566"/>
        <dbReference type="ChEBI" id="CHEBI:58593"/>
        <dbReference type="ChEBI" id="CHEBI:456216"/>
        <dbReference type="EC" id="2.7.4.25"/>
    </reaction>
</comment>
<dbReference type="NCBIfam" id="TIGR00017">
    <property type="entry name" value="cmk"/>
    <property type="match status" value="1"/>
</dbReference>
<dbReference type="AlphaFoldDB" id="A0A3A1Y9J4"/>
<dbReference type="GO" id="GO:0006220">
    <property type="term" value="P:pyrimidine nucleotide metabolic process"/>
    <property type="evidence" value="ECO:0007669"/>
    <property type="project" value="UniProtKB-UniRule"/>
</dbReference>
<dbReference type="HAMAP" id="MF_00238">
    <property type="entry name" value="Cytidyl_kinase_type1"/>
    <property type="match status" value="1"/>
</dbReference>
<comment type="subcellular location">
    <subcellularLocation>
        <location evidence="8">Cytoplasm</location>
    </subcellularLocation>
</comment>
<gene>
    <name evidence="8" type="primary">cmk</name>
    <name evidence="10" type="ORF">CKF54_01905</name>
</gene>
<dbReference type="GO" id="GO:0036430">
    <property type="term" value="F:CMP kinase activity"/>
    <property type="evidence" value="ECO:0007669"/>
    <property type="project" value="RHEA"/>
</dbReference>
<evidence type="ECO:0000256" key="5">
    <source>
        <dbReference type="ARBA" id="ARBA00022840"/>
    </source>
</evidence>
<evidence type="ECO:0000256" key="2">
    <source>
        <dbReference type="ARBA" id="ARBA00022679"/>
    </source>
</evidence>
<accession>A0A3A1Y9J4</accession>
<dbReference type="Pfam" id="PF02224">
    <property type="entry name" value="Cytidylate_kin"/>
    <property type="match status" value="1"/>
</dbReference>
<dbReference type="InterPro" id="IPR027417">
    <property type="entry name" value="P-loop_NTPase"/>
</dbReference>
<dbReference type="EC" id="2.7.4.25" evidence="8"/>
<comment type="catalytic activity">
    <reaction evidence="7 8">
        <text>CMP + ATP = CDP + ADP</text>
        <dbReference type="Rhea" id="RHEA:11600"/>
        <dbReference type="ChEBI" id="CHEBI:30616"/>
        <dbReference type="ChEBI" id="CHEBI:58069"/>
        <dbReference type="ChEBI" id="CHEBI:60377"/>
        <dbReference type="ChEBI" id="CHEBI:456216"/>
        <dbReference type="EC" id="2.7.4.25"/>
    </reaction>
</comment>
<dbReference type="GO" id="GO:0005737">
    <property type="term" value="C:cytoplasm"/>
    <property type="evidence" value="ECO:0007669"/>
    <property type="project" value="UniProtKB-SubCell"/>
</dbReference>
<dbReference type="SUPFAM" id="SSF52540">
    <property type="entry name" value="P-loop containing nucleoside triphosphate hydrolases"/>
    <property type="match status" value="1"/>
</dbReference>
<dbReference type="GO" id="GO:0036431">
    <property type="term" value="F:dCMP kinase activity"/>
    <property type="evidence" value="ECO:0007669"/>
    <property type="project" value="InterPro"/>
</dbReference>